<dbReference type="EMBL" id="JH597771">
    <property type="protein sequence ID" value="EHP67993.1"/>
    <property type="molecule type" value="Genomic_DNA"/>
</dbReference>
<proteinExistence type="predicted"/>
<accession>H2C9Q6</accession>
<keyword evidence="3" id="KW-1185">Reference proteome</keyword>
<dbReference type="EMBL" id="JH597770">
    <property type="protein sequence ID" value="EHP68882.1"/>
    <property type="molecule type" value="Genomic_DNA"/>
</dbReference>
<sequence length="39" mass="4324">MGYVRKVHPGATVEETISAILQRVVEDTGEFKDDEKFGA</sequence>
<dbReference type="AlphaFoldDB" id="H2C9Q6"/>
<evidence type="ECO:0000313" key="1">
    <source>
        <dbReference type="EMBL" id="EHP67993.1"/>
    </source>
</evidence>
<evidence type="ECO:0000313" key="2">
    <source>
        <dbReference type="EMBL" id="EHP68882.1"/>
    </source>
</evidence>
<dbReference type="Proteomes" id="UP000003980">
    <property type="component" value="Unassembled WGS sequence"/>
</dbReference>
<name>H2C9Q6_9CREN</name>
<dbReference type="HOGENOM" id="CLU_3302812_0_0_2"/>
<reference evidence="2 3" key="1">
    <citation type="submission" date="2012-01" db="EMBL/GenBank/DDBJ databases">
        <title>Improved High-Quality Draft sequence of Metallosphaera yellowstonensis MK1.</title>
        <authorList>
            <consortium name="US DOE Joint Genome Institute"/>
            <person name="Lucas S."/>
            <person name="Han J."/>
            <person name="Cheng J.-F."/>
            <person name="Goodwin L."/>
            <person name="Pitluck S."/>
            <person name="Peters L."/>
            <person name="Teshima H."/>
            <person name="Detter J.C."/>
            <person name="Han C."/>
            <person name="Tapia R."/>
            <person name="Land M."/>
            <person name="Hauser L."/>
            <person name="Kyrpides N."/>
            <person name="Kozubal M."/>
            <person name="Macur R.E."/>
            <person name="Jay Z."/>
            <person name="Inskeep W."/>
            <person name="Woyke T."/>
        </authorList>
    </citation>
    <scope>NUCLEOTIDE SEQUENCE [LARGE SCALE GENOMIC DNA]</scope>
    <source>
        <strain evidence="2 3">MK1</strain>
    </source>
</reference>
<evidence type="ECO:0000313" key="3">
    <source>
        <dbReference type="Proteomes" id="UP000003980"/>
    </source>
</evidence>
<protein>
    <submittedName>
        <fullName evidence="2">Uncharacterized protein</fullName>
    </submittedName>
</protein>
<organism evidence="2 3">
    <name type="scientific">Metallosphaera yellowstonensis MK1</name>
    <dbReference type="NCBI Taxonomy" id="671065"/>
    <lineage>
        <taxon>Archaea</taxon>
        <taxon>Thermoproteota</taxon>
        <taxon>Thermoprotei</taxon>
        <taxon>Sulfolobales</taxon>
        <taxon>Sulfolobaceae</taxon>
        <taxon>Metallosphaera</taxon>
    </lineage>
</organism>
<gene>
    <name evidence="2" type="ORF">MetMK1DRAFT_00033300</name>
    <name evidence="1" type="ORF">MetMK1DRAFT_00034080</name>
</gene>
<dbReference type="eggNOG" id="arCOG07184">
    <property type="taxonomic scope" value="Archaea"/>
</dbReference>